<proteinExistence type="predicted"/>
<keyword evidence="1" id="KW-0812">Transmembrane</keyword>
<gene>
    <name evidence="2" type="ORF">GCM10022197_12720</name>
</gene>
<comment type="caution">
    <text evidence="2">The sequence shown here is derived from an EMBL/GenBank/DDBJ whole genome shotgun (WGS) entry which is preliminary data.</text>
</comment>
<protein>
    <submittedName>
        <fullName evidence="2">Uncharacterized protein</fullName>
    </submittedName>
</protein>
<feature type="transmembrane region" description="Helical" evidence="1">
    <location>
        <begin position="64"/>
        <end position="85"/>
    </location>
</feature>
<feature type="transmembrane region" description="Helical" evidence="1">
    <location>
        <begin position="161"/>
        <end position="179"/>
    </location>
</feature>
<feature type="transmembrane region" description="Helical" evidence="1">
    <location>
        <begin position="199"/>
        <end position="216"/>
    </location>
</feature>
<keyword evidence="1" id="KW-1133">Transmembrane helix</keyword>
<organism evidence="2 3">
    <name type="scientific">Microlunatus spumicola</name>
    <dbReference type="NCBI Taxonomy" id="81499"/>
    <lineage>
        <taxon>Bacteria</taxon>
        <taxon>Bacillati</taxon>
        <taxon>Actinomycetota</taxon>
        <taxon>Actinomycetes</taxon>
        <taxon>Propionibacteriales</taxon>
        <taxon>Propionibacteriaceae</taxon>
        <taxon>Microlunatus</taxon>
    </lineage>
</organism>
<dbReference type="Proteomes" id="UP001500767">
    <property type="component" value="Unassembled WGS sequence"/>
</dbReference>
<keyword evidence="3" id="KW-1185">Reference proteome</keyword>
<accession>A0ABP6X1D2</accession>
<sequence length="236" mass="24902">MTGRARDAWFVAGLLLAAAGVLTAVSYAAHWSPCAGDAFRSELCSRRRDTWLVPPFMADPGDRVPWVTGPVAVASLLAGLSWPAVLRALPLRRPTRVVGLLLALQTVSIGVWSVVSAFTPLIDPEAPIQPLWWVGGEVLAVVFVLLLVLESDHEPRLPGSVVWAVVAVVGATTFGLVRFSVELMAFGGHLGDGYPRRGAGFGLAATLLLCGAALVVRSRLAARVARPARSEAVGLV</sequence>
<evidence type="ECO:0000313" key="3">
    <source>
        <dbReference type="Proteomes" id="UP001500767"/>
    </source>
</evidence>
<dbReference type="RefSeq" id="WP_204911732.1">
    <property type="nucleotide sequence ID" value="NZ_BAAAYR010000001.1"/>
</dbReference>
<feature type="transmembrane region" description="Helical" evidence="1">
    <location>
        <begin position="131"/>
        <end position="149"/>
    </location>
</feature>
<feature type="transmembrane region" description="Helical" evidence="1">
    <location>
        <begin position="97"/>
        <end position="119"/>
    </location>
</feature>
<evidence type="ECO:0000313" key="2">
    <source>
        <dbReference type="EMBL" id="GAA3558830.1"/>
    </source>
</evidence>
<dbReference type="EMBL" id="BAAAYR010000001">
    <property type="protein sequence ID" value="GAA3558830.1"/>
    <property type="molecule type" value="Genomic_DNA"/>
</dbReference>
<name>A0ABP6X1D2_9ACTN</name>
<evidence type="ECO:0000256" key="1">
    <source>
        <dbReference type="SAM" id="Phobius"/>
    </source>
</evidence>
<keyword evidence="1" id="KW-0472">Membrane</keyword>
<reference evidence="3" key="1">
    <citation type="journal article" date="2019" name="Int. J. Syst. Evol. Microbiol.">
        <title>The Global Catalogue of Microorganisms (GCM) 10K type strain sequencing project: providing services to taxonomists for standard genome sequencing and annotation.</title>
        <authorList>
            <consortium name="The Broad Institute Genomics Platform"/>
            <consortium name="The Broad Institute Genome Sequencing Center for Infectious Disease"/>
            <person name="Wu L."/>
            <person name="Ma J."/>
        </authorList>
    </citation>
    <scope>NUCLEOTIDE SEQUENCE [LARGE SCALE GENOMIC DNA]</scope>
    <source>
        <strain evidence="3">JCM 16540</strain>
    </source>
</reference>